<evidence type="ECO:0000256" key="1">
    <source>
        <dbReference type="ARBA" id="ARBA00004123"/>
    </source>
</evidence>
<feature type="compositionally biased region" description="Polar residues" evidence="4">
    <location>
        <begin position="1"/>
        <end position="11"/>
    </location>
</feature>
<keyword evidence="6" id="KW-1185">Reference proteome</keyword>
<dbReference type="AlphaFoldDB" id="A0A0F4ZEL1"/>
<gene>
    <name evidence="5" type="ORF">TD95_002203</name>
</gene>
<evidence type="ECO:0000256" key="2">
    <source>
        <dbReference type="ARBA" id="ARBA00009072"/>
    </source>
</evidence>
<evidence type="ECO:0000256" key="3">
    <source>
        <dbReference type="ARBA" id="ARBA00023242"/>
    </source>
</evidence>
<organism evidence="5 6">
    <name type="scientific">Thielaviopsis punctulata</name>
    <dbReference type="NCBI Taxonomy" id="72032"/>
    <lineage>
        <taxon>Eukaryota</taxon>
        <taxon>Fungi</taxon>
        <taxon>Dikarya</taxon>
        <taxon>Ascomycota</taxon>
        <taxon>Pezizomycotina</taxon>
        <taxon>Sordariomycetes</taxon>
        <taxon>Hypocreomycetidae</taxon>
        <taxon>Microascales</taxon>
        <taxon>Ceratocystidaceae</taxon>
        <taxon>Thielaviopsis</taxon>
    </lineage>
</organism>
<proteinExistence type="inferred from homology"/>
<comment type="subcellular location">
    <subcellularLocation>
        <location evidence="1">Nucleus</location>
    </subcellularLocation>
</comment>
<feature type="compositionally biased region" description="Low complexity" evidence="4">
    <location>
        <begin position="431"/>
        <end position="442"/>
    </location>
</feature>
<accession>A0A0F4ZEL1</accession>
<comment type="similarity">
    <text evidence="2">Belongs to the ESS2 family.</text>
</comment>
<dbReference type="GO" id="GO:0071013">
    <property type="term" value="C:catalytic step 2 spliceosome"/>
    <property type="evidence" value="ECO:0007669"/>
    <property type="project" value="TreeGrafter"/>
</dbReference>
<evidence type="ECO:0000313" key="6">
    <source>
        <dbReference type="Proteomes" id="UP000033483"/>
    </source>
</evidence>
<comment type="caution">
    <text evidence="5">The sequence shown here is derived from an EMBL/GenBank/DDBJ whole genome shotgun (WGS) entry which is preliminary data.</text>
</comment>
<evidence type="ECO:0000313" key="5">
    <source>
        <dbReference type="EMBL" id="KKA29044.1"/>
    </source>
</evidence>
<protein>
    <recommendedName>
        <fullName evidence="7">Nuclear protein Es2</fullName>
    </recommendedName>
</protein>
<evidence type="ECO:0000256" key="4">
    <source>
        <dbReference type="SAM" id="MobiDB-lite"/>
    </source>
</evidence>
<keyword evidence="3" id="KW-0539">Nucleus</keyword>
<name>A0A0F4ZEL1_9PEZI</name>
<dbReference type="Pfam" id="PF09751">
    <property type="entry name" value="Es2"/>
    <property type="match status" value="1"/>
</dbReference>
<dbReference type="OrthoDB" id="19679at2759"/>
<reference evidence="5 6" key="1">
    <citation type="submission" date="2015-03" db="EMBL/GenBank/DDBJ databases">
        <authorList>
            <person name="Radwan O."/>
            <person name="Al-Naeli F.A."/>
            <person name="Rendon G.A."/>
            <person name="Fields C."/>
        </authorList>
    </citation>
    <scope>NUCLEOTIDE SEQUENCE [LARGE SCALE GENOMIC DNA]</scope>
    <source>
        <strain evidence="5">CR-DP1</strain>
    </source>
</reference>
<feature type="compositionally biased region" description="Polar residues" evidence="4">
    <location>
        <begin position="312"/>
        <end position="321"/>
    </location>
</feature>
<feature type="region of interest" description="Disordered" evidence="4">
    <location>
        <begin position="1"/>
        <end position="44"/>
    </location>
</feature>
<feature type="region of interest" description="Disordered" evidence="4">
    <location>
        <begin position="378"/>
        <end position="459"/>
    </location>
</feature>
<feature type="region of interest" description="Disordered" evidence="4">
    <location>
        <begin position="253"/>
        <end position="358"/>
    </location>
</feature>
<dbReference type="PANTHER" id="PTHR12940:SF0">
    <property type="entry name" value="SPLICING FACTOR ESS-2 HOMOLOG"/>
    <property type="match status" value="1"/>
</dbReference>
<evidence type="ECO:0008006" key="7">
    <source>
        <dbReference type="Google" id="ProtNLM"/>
    </source>
</evidence>
<dbReference type="Proteomes" id="UP000033483">
    <property type="component" value="Unassembled WGS sequence"/>
</dbReference>
<dbReference type="EMBL" id="LAEV01001030">
    <property type="protein sequence ID" value="KKA29044.1"/>
    <property type="molecule type" value="Genomic_DNA"/>
</dbReference>
<dbReference type="PANTHER" id="PTHR12940">
    <property type="entry name" value="ES-2 PROTEIN - RELATED"/>
    <property type="match status" value="1"/>
</dbReference>
<feature type="region of interest" description="Disordered" evidence="4">
    <location>
        <begin position="94"/>
        <end position="133"/>
    </location>
</feature>
<sequence length="459" mass="50929">MPSESEPSVSNAIVRKREADLQVMAPPPPPAKKMKRPKQVLDEESYTEGLSQIIKRDFFPGLQEVQLQSEYLDALASRDKSWISSATQNLLEAKTPGLRSSMTPMRGSVKQETPSTVRGFDTPASVAPSIGPSESARVNTAMRLSQYQATYTSEDNESFYRLTDRQNQKRVEKNAWLWNKNKYDSKQLIAQRQVENKLLEAGTLTDDGFMKKDRLAIKDSDDRPAQPDLWKWKPKNELMFTPDGIEDRYETRAEKAEAASSSAPKGINYHNTQCPTEAPPNRDRQGSPTLSTVRAALAGNVPSAYRNESERGSTVTGSETPRVNGYAFVDDEDDDDEARPLPVIDLGPGDARLNPFKIQDRGKKEDLLHRMVDRINKSHAESSRHGFTGKAQHTPSSKLIDSPRTAAGSLTPAAQRLLGKLRATTTPKPGSSSFSRDSFAPSTPMVSRGSLIKKTPRKK</sequence>
<dbReference type="InterPro" id="IPR019148">
    <property type="entry name" value="Nuclear_protein_DGCR14_ESS-2"/>
</dbReference>